<dbReference type="InterPro" id="IPR012944">
    <property type="entry name" value="SusD_RagB_dom"/>
</dbReference>
<dbReference type="Pfam" id="PF14322">
    <property type="entry name" value="SusD-like_3"/>
    <property type="match status" value="1"/>
</dbReference>
<comment type="caution">
    <text evidence="8">The sequence shown here is derived from an EMBL/GenBank/DDBJ whole genome shotgun (WGS) entry which is preliminary data.</text>
</comment>
<dbReference type="InterPro" id="IPR033985">
    <property type="entry name" value="SusD-like_N"/>
</dbReference>
<evidence type="ECO:0000259" key="6">
    <source>
        <dbReference type="Pfam" id="PF07980"/>
    </source>
</evidence>
<keyword evidence="4" id="KW-0998">Cell outer membrane</keyword>
<dbReference type="Gene3D" id="1.25.40.390">
    <property type="match status" value="1"/>
</dbReference>
<protein>
    <submittedName>
        <fullName evidence="8">SusD family protein</fullName>
    </submittedName>
</protein>
<feature type="domain" description="SusD-like N-terminal" evidence="7">
    <location>
        <begin position="12"/>
        <end position="225"/>
    </location>
</feature>
<comment type="subcellular location">
    <subcellularLocation>
        <location evidence="1">Cell outer membrane</location>
    </subcellularLocation>
</comment>
<dbReference type="Pfam" id="PF07980">
    <property type="entry name" value="SusD_RagB"/>
    <property type="match status" value="1"/>
</dbReference>
<accession>J9G9G4</accession>
<evidence type="ECO:0000256" key="4">
    <source>
        <dbReference type="ARBA" id="ARBA00023237"/>
    </source>
</evidence>
<keyword evidence="3" id="KW-0472">Membrane</keyword>
<proteinExistence type="predicted"/>
<reference evidence="8" key="1">
    <citation type="journal article" date="2012" name="PLoS ONE">
        <title>Gene sets for utilization of primary and secondary nutrition supplies in the distal gut of endangered iberian lynx.</title>
        <authorList>
            <person name="Alcaide M."/>
            <person name="Messina E."/>
            <person name="Richter M."/>
            <person name="Bargiela R."/>
            <person name="Peplies J."/>
            <person name="Huws S.A."/>
            <person name="Newbold C.J."/>
            <person name="Golyshin P.N."/>
            <person name="Simon M.A."/>
            <person name="Lopez G."/>
            <person name="Yakimov M.M."/>
            <person name="Ferrer M."/>
        </authorList>
    </citation>
    <scope>NUCLEOTIDE SEQUENCE</scope>
</reference>
<evidence type="ECO:0000313" key="8">
    <source>
        <dbReference type="EMBL" id="EJX03922.1"/>
    </source>
</evidence>
<feature type="region of interest" description="Disordered" evidence="5">
    <location>
        <begin position="563"/>
        <end position="588"/>
    </location>
</feature>
<dbReference type="InterPro" id="IPR011990">
    <property type="entry name" value="TPR-like_helical_dom_sf"/>
</dbReference>
<dbReference type="AlphaFoldDB" id="J9G9G4"/>
<evidence type="ECO:0000256" key="2">
    <source>
        <dbReference type="ARBA" id="ARBA00022729"/>
    </source>
</evidence>
<evidence type="ECO:0000256" key="5">
    <source>
        <dbReference type="SAM" id="MobiDB-lite"/>
    </source>
</evidence>
<evidence type="ECO:0000259" key="7">
    <source>
        <dbReference type="Pfam" id="PF14322"/>
    </source>
</evidence>
<name>J9G9G4_9ZZZZ</name>
<feature type="domain" description="RagB/SusD" evidence="6">
    <location>
        <begin position="392"/>
        <end position="638"/>
    </location>
</feature>
<keyword evidence="2" id="KW-0732">Signal</keyword>
<dbReference type="EMBL" id="AMCI01001989">
    <property type="protein sequence ID" value="EJX03922.1"/>
    <property type="molecule type" value="Genomic_DNA"/>
</dbReference>
<gene>
    <name evidence="8" type="ORF">EVA_07974</name>
</gene>
<dbReference type="GO" id="GO:0009279">
    <property type="term" value="C:cell outer membrane"/>
    <property type="evidence" value="ECO:0007669"/>
    <property type="project" value="UniProtKB-SubCell"/>
</dbReference>
<feature type="compositionally biased region" description="Polar residues" evidence="5">
    <location>
        <begin position="575"/>
        <end position="588"/>
    </location>
</feature>
<evidence type="ECO:0000256" key="1">
    <source>
        <dbReference type="ARBA" id="ARBA00004442"/>
    </source>
</evidence>
<sequence length="640" mass="72155">MLCLCTQTACSDFLDQSTSSKVPYSDTFESVAYTGLAVNSLYGEMGKDETYSQQLPIVWSTNSDCELIDGLGNDAYNTSRERGNMNYNASPSWATLAKVWDAMYSIIEKANLIIAGIDNSSLIQTNGSEQAAMLRYKGEALVVRAMIYFDLIRNFGDVPMKMEPSDIHLGNVFIGKTDRDVLMDRLMADLEEAIRLLPWAGDIAEYTTERMNKGYAHALLANIALTRAGWMIRESAKQGYETASYSDAVYPTQRCDEATRKEMYECALSHLSAVIFSKKHQLNPSFEHQWYLVNQRILDQTYRENLFEIPMGIEESSEFGYSIGVRCNGQTSLYGHNSSGKQKLTAPYLWSFHDNDLRRDVTCANFDIRETNNRTVEKLLGNNPFGIYVGKWDIRKMSDENISLAAQTLGDTKWMSGINCIRMRYSQVLLMYAEVMNELSGPEGAHPDDAGITAKEALSEVHNRAFKNPENENSYLDNVSTDKERFFQAIVDENAWELAGEGFRKYDLIRWNLLVEKILQFKRDYLNQMNSQYQRTIYFNYLDKAQTQIDMSSITYKGIPAGKSSKDYDSSTSSWGNERTTTNKVQSETNLPSISSGLVGSSQSGSKEAATVKNRYLLPIASTTISTSNGYLSNSYGYAN</sequence>
<evidence type="ECO:0000256" key="3">
    <source>
        <dbReference type="ARBA" id="ARBA00023136"/>
    </source>
</evidence>
<dbReference type="SUPFAM" id="SSF48452">
    <property type="entry name" value="TPR-like"/>
    <property type="match status" value="1"/>
</dbReference>
<organism evidence="8">
    <name type="scientific">gut metagenome</name>
    <dbReference type="NCBI Taxonomy" id="749906"/>
    <lineage>
        <taxon>unclassified sequences</taxon>
        <taxon>metagenomes</taxon>
        <taxon>organismal metagenomes</taxon>
    </lineage>
</organism>